<dbReference type="KEGG" id="hoh:Hoch_1001"/>
<keyword evidence="2" id="KW-1185">Reference proteome</keyword>
<sequence>MSDSPATYPSSIDTMAELLSTRLFQPRREALDAVQAALAPFDDPTQAWCELAEQSLIPAEFVNSQTRRFGVIDTSRGGLRANAEGEERYGHPPTLNAAETFAADISGMLSAEHLGKLLASKLVPWGGVEVTEVEWFCLSHKRPVPLNLGYAYDLVYNSLEHALEEKGEELDDLADDDPRLPAFVNRSIRAHLGWSIAIEQELEVPAAYWPSSTVKWQSFAELENPFITALELLQTGYVPGAINLDDSVLRLYTFSVGATALTRTGRN</sequence>
<evidence type="ECO:0000313" key="2">
    <source>
        <dbReference type="Proteomes" id="UP000001880"/>
    </source>
</evidence>
<evidence type="ECO:0000313" key="1">
    <source>
        <dbReference type="EMBL" id="ACY13601.1"/>
    </source>
</evidence>
<protein>
    <submittedName>
        <fullName evidence="1">Uncharacterized protein</fullName>
    </submittedName>
</protein>
<reference evidence="1 2" key="1">
    <citation type="journal article" date="2010" name="Stand. Genomic Sci.">
        <title>Complete genome sequence of Haliangium ochraceum type strain (SMP-2).</title>
        <authorList>
            <consortium name="US DOE Joint Genome Institute (JGI-PGF)"/>
            <person name="Ivanova N."/>
            <person name="Daum C."/>
            <person name="Lang E."/>
            <person name="Abt B."/>
            <person name="Kopitz M."/>
            <person name="Saunders E."/>
            <person name="Lapidus A."/>
            <person name="Lucas S."/>
            <person name="Glavina Del Rio T."/>
            <person name="Nolan M."/>
            <person name="Tice H."/>
            <person name="Copeland A."/>
            <person name="Cheng J.F."/>
            <person name="Chen F."/>
            <person name="Bruce D."/>
            <person name="Goodwin L."/>
            <person name="Pitluck S."/>
            <person name="Mavromatis K."/>
            <person name="Pati A."/>
            <person name="Mikhailova N."/>
            <person name="Chen A."/>
            <person name="Palaniappan K."/>
            <person name="Land M."/>
            <person name="Hauser L."/>
            <person name="Chang Y.J."/>
            <person name="Jeffries C.D."/>
            <person name="Detter J.C."/>
            <person name="Brettin T."/>
            <person name="Rohde M."/>
            <person name="Goker M."/>
            <person name="Bristow J."/>
            <person name="Markowitz V."/>
            <person name="Eisen J.A."/>
            <person name="Hugenholtz P."/>
            <person name="Kyrpides N.C."/>
            <person name="Klenk H.P."/>
        </authorList>
    </citation>
    <scope>NUCLEOTIDE SEQUENCE [LARGE SCALE GENOMIC DNA]</scope>
    <source>
        <strain evidence="2">DSM 14365 / CIP 107738 / JCM 11303 / AJ 13395 / SMP-2</strain>
    </source>
</reference>
<dbReference type="OrthoDB" id="5489406at2"/>
<dbReference type="HOGENOM" id="CLU_1097164_0_0_7"/>
<dbReference type="RefSeq" id="WP_012826220.1">
    <property type="nucleotide sequence ID" value="NC_013440.1"/>
</dbReference>
<accession>D0LQP1</accession>
<gene>
    <name evidence="1" type="ordered locus">Hoch_1001</name>
</gene>
<dbReference type="Proteomes" id="UP000001880">
    <property type="component" value="Chromosome"/>
</dbReference>
<dbReference type="eggNOG" id="ENOG5033V11">
    <property type="taxonomic scope" value="Bacteria"/>
</dbReference>
<name>D0LQP1_HALO1</name>
<dbReference type="EMBL" id="CP001804">
    <property type="protein sequence ID" value="ACY13601.1"/>
    <property type="molecule type" value="Genomic_DNA"/>
</dbReference>
<organism evidence="1 2">
    <name type="scientific">Haliangium ochraceum (strain DSM 14365 / JCM 11303 / SMP-2)</name>
    <dbReference type="NCBI Taxonomy" id="502025"/>
    <lineage>
        <taxon>Bacteria</taxon>
        <taxon>Pseudomonadati</taxon>
        <taxon>Myxococcota</taxon>
        <taxon>Polyangia</taxon>
        <taxon>Haliangiales</taxon>
        <taxon>Kofleriaceae</taxon>
        <taxon>Haliangium</taxon>
    </lineage>
</organism>
<dbReference type="AlphaFoldDB" id="D0LQP1"/>
<dbReference type="STRING" id="502025.Hoch_1001"/>
<proteinExistence type="predicted"/>